<evidence type="ECO:0000313" key="3">
    <source>
        <dbReference type="EMBL" id="NNM45510.1"/>
    </source>
</evidence>
<feature type="transmembrane region" description="Helical" evidence="2">
    <location>
        <begin position="31"/>
        <end position="49"/>
    </location>
</feature>
<evidence type="ECO:0008006" key="5">
    <source>
        <dbReference type="Google" id="ProtNLM"/>
    </source>
</evidence>
<keyword evidence="4" id="KW-1185">Reference proteome</keyword>
<evidence type="ECO:0000313" key="4">
    <source>
        <dbReference type="Proteomes" id="UP000588586"/>
    </source>
</evidence>
<organism evidence="3 4">
    <name type="scientific">Knoellia koreensis</name>
    <dbReference type="NCBI Taxonomy" id="2730921"/>
    <lineage>
        <taxon>Bacteria</taxon>
        <taxon>Bacillati</taxon>
        <taxon>Actinomycetota</taxon>
        <taxon>Actinomycetes</taxon>
        <taxon>Micrococcales</taxon>
        <taxon>Intrasporangiaceae</taxon>
        <taxon>Knoellia</taxon>
    </lineage>
</organism>
<protein>
    <recommendedName>
        <fullName evidence="5">DUF2530 domain-containing protein</fullName>
    </recommendedName>
</protein>
<reference evidence="3 4" key="1">
    <citation type="submission" date="2020-04" db="EMBL/GenBank/DDBJ databases">
        <title>Knoellia sp. isolate from air conditioner.</title>
        <authorList>
            <person name="Chea S."/>
            <person name="Kim D.-U."/>
        </authorList>
    </citation>
    <scope>NUCLEOTIDE SEQUENCE [LARGE SCALE GENOMIC DNA]</scope>
    <source>
        <strain evidence="3 4">DB2414S</strain>
    </source>
</reference>
<evidence type="ECO:0000256" key="2">
    <source>
        <dbReference type="SAM" id="Phobius"/>
    </source>
</evidence>
<name>A0A849H6P8_9MICO</name>
<keyword evidence="2" id="KW-0812">Transmembrane</keyword>
<feature type="transmembrane region" description="Helical" evidence="2">
    <location>
        <begin position="56"/>
        <end position="76"/>
    </location>
</feature>
<gene>
    <name evidence="3" type="ORF">HJG52_05760</name>
</gene>
<dbReference type="Proteomes" id="UP000588586">
    <property type="component" value="Unassembled WGS sequence"/>
</dbReference>
<evidence type="ECO:0000256" key="1">
    <source>
        <dbReference type="SAM" id="MobiDB-lite"/>
    </source>
</evidence>
<sequence>MTDDHSTSSAPEPAPEPASDSEPAGPGTLGAWFWGSLLAFGVFLVAVPGQDTRGRTWLVVGIALAVVSVVGLTLWWRARVRGLRQDGGS</sequence>
<keyword evidence="2" id="KW-0472">Membrane</keyword>
<comment type="caution">
    <text evidence="3">The sequence shown here is derived from an EMBL/GenBank/DDBJ whole genome shotgun (WGS) entry which is preliminary data.</text>
</comment>
<accession>A0A849H6P8</accession>
<feature type="region of interest" description="Disordered" evidence="1">
    <location>
        <begin position="1"/>
        <end position="27"/>
    </location>
</feature>
<dbReference type="AlphaFoldDB" id="A0A849H6P8"/>
<dbReference type="EMBL" id="JABEPQ010000001">
    <property type="protein sequence ID" value="NNM45510.1"/>
    <property type="molecule type" value="Genomic_DNA"/>
</dbReference>
<proteinExistence type="predicted"/>
<keyword evidence="2" id="KW-1133">Transmembrane helix</keyword>
<dbReference type="RefSeq" id="WP_171242519.1">
    <property type="nucleotide sequence ID" value="NZ_JABEPQ010000001.1"/>
</dbReference>